<sequence>MHYDVVLFDLPGTMGSDGVIATISALDYLFVPIKADRLVLESTLNFATTVNDRLIRTGISNLKALCMFWNMVDRRERTVLYDIYQQGFSLLGLDCLQTRVPVRSNFTKDLSTTGGPVYRSTLFAPDAGFTKECGFDALMDEIMRTIKIV</sequence>
<dbReference type="AlphaFoldDB" id="A0A125MFW6"/>
<dbReference type="Proteomes" id="UP000056419">
    <property type="component" value="Unassembled WGS sequence"/>
</dbReference>
<comment type="caution">
    <text evidence="1">The sequence shown here is derived from an EMBL/GenBank/DDBJ whole genome shotgun (WGS) entry which is preliminary data.</text>
</comment>
<name>A0A125MFW6_BACSE</name>
<protein>
    <submittedName>
        <fullName evidence="1">CobQ/CobB/MinD/ParA nucleotide binding domain protein</fullName>
    </submittedName>
</protein>
<dbReference type="InterPro" id="IPR027417">
    <property type="entry name" value="P-loop_NTPase"/>
</dbReference>
<dbReference type="Gene3D" id="3.40.50.300">
    <property type="entry name" value="P-loop containing nucleotide triphosphate hydrolases"/>
    <property type="match status" value="1"/>
</dbReference>
<dbReference type="CDD" id="cd02042">
    <property type="entry name" value="ParAB_family"/>
    <property type="match status" value="1"/>
</dbReference>
<dbReference type="EMBL" id="LRGC01000006">
    <property type="protein sequence ID" value="KWR55344.1"/>
    <property type="molecule type" value="Genomic_DNA"/>
</dbReference>
<dbReference type="STRING" id="46506.AA415_01795"/>
<evidence type="ECO:0000313" key="2">
    <source>
        <dbReference type="Proteomes" id="UP000056419"/>
    </source>
</evidence>
<organism evidence="1 2">
    <name type="scientific">Bacteroides stercoris</name>
    <dbReference type="NCBI Taxonomy" id="46506"/>
    <lineage>
        <taxon>Bacteria</taxon>
        <taxon>Pseudomonadati</taxon>
        <taxon>Bacteroidota</taxon>
        <taxon>Bacteroidia</taxon>
        <taxon>Bacteroidales</taxon>
        <taxon>Bacteroidaceae</taxon>
        <taxon>Bacteroides</taxon>
    </lineage>
</organism>
<reference evidence="1 2" key="1">
    <citation type="journal article" date="2016" name="BMC Genomics">
        <title>Type VI secretion systems of human gut Bacteroidales segregate into three genetic architectures, two of which are contained on mobile genetic elements.</title>
        <authorList>
            <person name="Coyne M.J."/>
            <person name="Roelofs K.G."/>
            <person name="Comstock L.E."/>
        </authorList>
    </citation>
    <scope>NUCLEOTIDE SEQUENCE [LARGE SCALE GENOMIC DNA]</scope>
    <source>
        <strain evidence="1 2">CL09T03C01</strain>
    </source>
</reference>
<accession>A0A125MFW6</accession>
<keyword evidence="2" id="KW-1185">Reference proteome</keyword>
<dbReference type="SUPFAM" id="SSF52540">
    <property type="entry name" value="P-loop containing nucleoside triphosphate hydrolases"/>
    <property type="match status" value="1"/>
</dbReference>
<evidence type="ECO:0000313" key="1">
    <source>
        <dbReference type="EMBL" id="KWR55344.1"/>
    </source>
</evidence>
<dbReference type="PATRIC" id="fig|46506.5.peg.1912"/>
<gene>
    <name evidence="1" type="ORF">AA415_01795</name>
</gene>
<proteinExistence type="predicted"/>